<accession>A0A8B6HQ76</accession>
<dbReference type="Proteomes" id="UP000596742">
    <property type="component" value="Unassembled WGS sequence"/>
</dbReference>
<dbReference type="InterPro" id="IPR016187">
    <property type="entry name" value="CTDL_fold"/>
</dbReference>
<gene>
    <name evidence="2" type="ORF">MGAL_10B073392</name>
</gene>
<feature type="domain" description="C-type lectin" evidence="1">
    <location>
        <begin position="240"/>
        <end position="350"/>
    </location>
</feature>
<evidence type="ECO:0000259" key="1">
    <source>
        <dbReference type="PROSITE" id="PS50041"/>
    </source>
</evidence>
<evidence type="ECO:0000313" key="3">
    <source>
        <dbReference type="Proteomes" id="UP000596742"/>
    </source>
</evidence>
<proteinExistence type="predicted"/>
<dbReference type="InterPro" id="IPR016186">
    <property type="entry name" value="C-type_lectin-like/link_sf"/>
</dbReference>
<evidence type="ECO:0000313" key="2">
    <source>
        <dbReference type="EMBL" id="VDI83111.1"/>
    </source>
</evidence>
<dbReference type="Gene3D" id="3.10.100.10">
    <property type="entry name" value="Mannose-Binding Protein A, subunit A"/>
    <property type="match status" value="2"/>
</dbReference>
<sequence length="358" mass="42429">MDISIICLCMHTMFVAVLSESRIRLISAHYKPEYDNNYEVENAIDTYRVRSVGLCGIKFMSNARCLSFFYNNLTGMCILHSDPFTYTVMSSSAKGWKFYLSQERAGRCLVNFFYYREFDLCYKFEPPIQVSVFHTDVVCPASEPMRIDSDEIQDYVKLVTADIGRVYYTQICIQGKKTQGKWKYNDGTMMEYFRWRQDEPSGLSNVIAMRRWNNYNWKNYEKCADRCLVNFFYYRELDLCYNFGPPIRVIDVDKEFVCHGTELVRIDFDARQDYIKLVTADIERVYPNGICIQGKEIQGNWTYIDGSTMNYFMWLPNEPSRATNVIRMVRSLNYGWKSSYLERYCTYMCEYTLQKLGW</sequence>
<dbReference type="InterPro" id="IPR001304">
    <property type="entry name" value="C-type_lectin-like"/>
</dbReference>
<protein>
    <recommendedName>
        <fullName evidence="1">C-type lectin domain-containing protein</fullName>
    </recommendedName>
</protein>
<dbReference type="EMBL" id="UYJE01010428">
    <property type="protein sequence ID" value="VDI83111.1"/>
    <property type="molecule type" value="Genomic_DNA"/>
</dbReference>
<dbReference type="OrthoDB" id="6119292at2759"/>
<reference evidence="2" key="1">
    <citation type="submission" date="2018-11" db="EMBL/GenBank/DDBJ databases">
        <authorList>
            <person name="Alioto T."/>
            <person name="Alioto T."/>
        </authorList>
    </citation>
    <scope>NUCLEOTIDE SEQUENCE</scope>
</reference>
<comment type="caution">
    <text evidence="2">The sequence shown here is derived from an EMBL/GenBank/DDBJ whole genome shotgun (WGS) entry which is preliminary data.</text>
</comment>
<dbReference type="SUPFAM" id="SSF56436">
    <property type="entry name" value="C-type lectin-like"/>
    <property type="match status" value="2"/>
</dbReference>
<name>A0A8B6HQ76_MYTGA</name>
<dbReference type="AlphaFoldDB" id="A0A8B6HQ76"/>
<dbReference type="CDD" id="cd00037">
    <property type="entry name" value="CLECT"/>
    <property type="match status" value="1"/>
</dbReference>
<organism evidence="2 3">
    <name type="scientific">Mytilus galloprovincialis</name>
    <name type="common">Mediterranean mussel</name>
    <dbReference type="NCBI Taxonomy" id="29158"/>
    <lineage>
        <taxon>Eukaryota</taxon>
        <taxon>Metazoa</taxon>
        <taxon>Spiralia</taxon>
        <taxon>Lophotrochozoa</taxon>
        <taxon>Mollusca</taxon>
        <taxon>Bivalvia</taxon>
        <taxon>Autobranchia</taxon>
        <taxon>Pteriomorphia</taxon>
        <taxon>Mytilida</taxon>
        <taxon>Mytiloidea</taxon>
        <taxon>Mytilidae</taxon>
        <taxon>Mytilinae</taxon>
        <taxon>Mytilus</taxon>
    </lineage>
</organism>
<dbReference type="PROSITE" id="PS50041">
    <property type="entry name" value="C_TYPE_LECTIN_2"/>
    <property type="match status" value="1"/>
</dbReference>
<keyword evidence="3" id="KW-1185">Reference proteome</keyword>